<keyword evidence="2" id="KW-1185">Reference proteome</keyword>
<dbReference type="AlphaFoldDB" id="A0A838BDY4"/>
<name>A0A838BDY4_9HYPH</name>
<sequence length="98" mass="10578">MIVSWVWPSPTVGLAEFSVKGTDVGKQFRLRLVRIGLKGLQDFQRQALGNLSVALQLALNADMMCRTTIAYTKQIDTILPLAAPAVPLDVGIADQASP</sequence>
<dbReference type="Proteomes" id="UP000558284">
    <property type="component" value="Unassembled WGS sequence"/>
</dbReference>
<organism evidence="1 2">
    <name type="scientific">Mesorhizobium neociceri</name>
    <dbReference type="NCBI Taxonomy" id="1307853"/>
    <lineage>
        <taxon>Bacteria</taxon>
        <taxon>Pseudomonadati</taxon>
        <taxon>Pseudomonadota</taxon>
        <taxon>Alphaproteobacteria</taxon>
        <taxon>Hyphomicrobiales</taxon>
        <taxon>Phyllobacteriaceae</taxon>
        <taxon>Mesorhizobium</taxon>
    </lineage>
</organism>
<protein>
    <submittedName>
        <fullName evidence="1">Uncharacterized protein</fullName>
    </submittedName>
</protein>
<evidence type="ECO:0000313" key="2">
    <source>
        <dbReference type="Proteomes" id="UP000558284"/>
    </source>
</evidence>
<evidence type="ECO:0000313" key="1">
    <source>
        <dbReference type="EMBL" id="MBA1144463.1"/>
    </source>
</evidence>
<comment type="caution">
    <text evidence="1">The sequence shown here is derived from an EMBL/GenBank/DDBJ whole genome shotgun (WGS) entry which is preliminary data.</text>
</comment>
<accession>A0A838BDY4</accession>
<dbReference type="EMBL" id="JACDTY010000023">
    <property type="protein sequence ID" value="MBA1144463.1"/>
    <property type="molecule type" value="Genomic_DNA"/>
</dbReference>
<reference evidence="1 2" key="1">
    <citation type="submission" date="2020-07" db="EMBL/GenBank/DDBJ databases">
        <title>Definition of the novel symbiovar canariense within Mesorhizobium novociceri, a new species of genus Mesorhizobium nodulating Cicer canariense in the Caldera de Taburiente National Park (La Palma, Canary Islands).</title>
        <authorList>
            <person name="Leon-Barrios M."/>
            <person name="Perez-Yepez J."/>
            <person name="Flores-Felix J.D."/>
            <person name="Ramirez-Baena M.H."/>
            <person name="Pulido-Suarez L."/>
            <person name="Igual J.M."/>
            <person name="Velazquez E."/>
            <person name="Peix A."/>
        </authorList>
    </citation>
    <scope>NUCLEOTIDE SEQUENCE [LARGE SCALE GENOMIC DNA]</scope>
    <source>
        <strain evidence="1 2">CCANP35</strain>
    </source>
</reference>
<proteinExistence type="predicted"/>
<dbReference type="RefSeq" id="WP_181061401.1">
    <property type="nucleotide sequence ID" value="NZ_JACDTY010000023.1"/>
</dbReference>
<gene>
    <name evidence="1" type="ORF">H0241_30105</name>
</gene>